<evidence type="ECO:0000259" key="1">
    <source>
        <dbReference type="Pfam" id="PF00534"/>
    </source>
</evidence>
<dbReference type="PATRIC" id="fig|423471.3.peg.67"/>
<dbReference type="EMBL" id="AESD01000010">
    <property type="protein sequence ID" value="EHJ15261.1"/>
    <property type="molecule type" value="Genomic_DNA"/>
</dbReference>
<dbReference type="PANTHER" id="PTHR12526:SF626">
    <property type="entry name" value="GLL4300 PROTEIN"/>
    <property type="match status" value="1"/>
</dbReference>
<sequence>MSETNKRVLFINDVGFQYGAGLAQLRQIQSFLLMGYDVAALCWSSGDNVESRIPFTPVEGTGNWLGITSLVYLCQESGVSSENIVNLVVCEADFLCPDLIIIGNIHGAKWPTILVSALEKLDCPVITYMHDCYWFTGRCAYTGNCTRYNIGCNHECPTWQDYPVLEPQLIFDEWLLRRKMFCGEQGMPLVTDSHWLKQEAENALLGVKKIDCIYYGLDADLFKPVKRSFARKILGIPEDTFVILSGCTNVKDFRKGGHIFQEIIHRLQDNTLFLVFGSQSENLPSVYGTGLLRDYRKMPLIYSAADIFVGTSLEEAFGQTFCEASACSIPIVAFEVGGIPEIARHRKNARLVDEQTSEALINEIEFFRQSPATRQEYGNCGRQIVETEFTLQAQGERWVQYLDTMMT</sequence>
<dbReference type="Gene3D" id="3.40.50.2000">
    <property type="entry name" value="Glycogen Phosphorylase B"/>
    <property type="match status" value="2"/>
</dbReference>
<reference evidence="2 3" key="1">
    <citation type="journal article" date="2011" name="Front. Microbiol.">
        <title>Two Strains of Crocosphaera watsonii with Highly Conserved Genomes are Distinguished by Strain-Specific Features.</title>
        <authorList>
            <person name="Bench S.R."/>
            <person name="Ilikchyan I.N."/>
            <person name="Tripp H.J."/>
            <person name="Zehr J.P."/>
        </authorList>
    </citation>
    <scope>NUCLEOTIDE SEQUENCE [LARGE SCALE GENOMIC DNA]</scope>
    <source>
        <strain evidence="2 3">WH 0003</strain>
    </source>
</reference>
<dbReference type="AlphaFoldDB" id="G5IXR2"/>
<dbReference type="RefSeq" id="WP_007308760.1">
    <property type="nucleotide sequence ID" value="NZ_AESD01000010.1"/>
</dbReference>
<accession>G5IXR2</accession>
<dbReference type="PANTHER" id="PTHR12526">
    <property type="entry name" value="GLYCOSYLTRANSFERASE"/>
    <property type="match status" value="1"/>
</dbReference>
<gene>
    <name evidence="2" type="ORF">CWATWH0003_0072</name>
</gene>
<proteinExistence type="predicted"/>
<protein>
    <submittedName>
        <fullName evidence="2">Putative glycosyltransferase</fullName>
    </submittedName>
</protein>
<evidence type="ECO:0000313" key="3">
    <source>
        <dbReference type="Proteomes" id="UP000003477"/>
    </source>
</evidence>
<dbReference type="Pfam" id="PF00534">
    <property type="entry name" value="Glycos_transf_1"/>
    <property type="match status" value="1"/>
</dbReference>
<evidence type="ECO:0000313" key="2">
    <source>
        <dbReference type="EMBL" id="EHJ15261.1"/>
    </source>
</evidence>
<organism evidence="2 3">
    <name type="scientific">Crocosphaera watsonii WH 0003</name>
    <dbReference type="NCBI Taxonomy" id="423471"/>
    <lineage>
        <taxon>Bacteria</taxon>
        <taxon>Bacillati</taxon>
        <taxon>Cyanobacteriota</taxon>
        <taxon>Cyanophyceae</taxon>
        <taxon>Oscillatoriophycideae</taxon>
        <taxon>Chroococcales</taxon>
        <taxon>Aphanothecaceae</taxon>
        <taxon>Crocosphaera</taxon>
    </lineage>
</organism>
<comment type="caution">
    <text evidence="2">The sequence shown here is derived from an EMBL/GenBank/DDBJ whole genome shotgun (WGS) entry which is preliminary data.</text>
</comment>
<keyword evidence="2" id="KW-0808">Transferase</keyword>
<name>G5IXR2_CROWT</name>
<dbReference type="GeneID" id="88764054"/>
<feature type="domain" description="Glycosyl transferase family 1" evidence="1">
    <location>
        <begin position="295"/>
        <end position="383"/>
    </location>
</feature>
<dbReference type="InterPro" id="IPR001296">
    <property type="entry name" value="Glyco_trans_1"/>
</dbReference>
<dbReference type="SUPFAM" id="SSF53756">
    <property type="entry name" value="UDP-Glycosyltransferase/glycogen phosphorylase"/>
    <property type="match status" value="1"/>
</dbReference>
<dbReference type="GO" id="GO:0016757">
    <property type="term" value="F:glycosyltransferase activity"/>
    <property type="evidence" value="ECO:0007669"/>
    <property type="project" value="InterPro"/>
</dbReference>
<dbReference type="Proteomes" id="UP000003477">
    <property type="component" value="Unassembled WGS sequence"/>
</dbReference>